<proteinExistence type="predicted"/>
<evidence type="ECO:0000313" key="3">
    <source>
        <dbReference type="WBParaSite" id="TMUE_1000003805.1"/>
    </source>
</evidence>
<feature type="region of interest" description="Disordered" evidence="1">
    <location>
        <begin position="993"/>
        <end position="1024"/>
    </location>
</feature>
<dbReference type="WBParaSite" id="TMUE_1000003805.1">
    <property type="protein sequence ID" value="TMUE_1000003805.1"/>
    <property type="gene ID" value="WBGene00287795"/>
</dbReference>
<reference evidence="3" key="1">
    <citation type="submission" date="2019-12" db="UniProtKB">
        <authorList>
            <consortium name="WormBaseParasite"/>
        </authorList>
    </citation>
    <scope>IDENTIFICATION</scope>
</reference>
<organism evidence="2 3">
    <name type="scientific">Trichuris muris</name>
    <name type="common">Mouse whipworm</name>
    <dbReference type="NCBI Taxonomy" id="70415"/>
    <lineage>
        <taxon>Eukaryota</taxon>
        <taxon>Metazoa</taxon>
        <taxon>Ecdysozoa</taxon>
        <taxon>Nematoda</taxon>
        <taxon>Enoplea</taxon>
        <taxon>Dorylaimia</taxon>
        <taxon>Trichinellida</taxon>
        <taxon>Trichuridae</taxon>
        <taxon>Trichuris</taxon>
    </lineage>
</organism>
<dbReference type="GO" id="GO:0034315">
    <property type="term" value="P:regulation of Arp2/3 complex-mediated actin nucleation"/>
    <property type="evidence" value="ECO:0007669"/>
    <property type="project" value="TreeGrafter"/>
</dbReference>
<dbReference type="AlphaFoldDB" id="A0A5S6Q9P6"/>
<dbReference type="InterPro" id="IPR051279">
    <property type="entry name" value="PP1-Reg/Actin-Interact_Protein"/>
</dbReference>
<dbReference type="SUPFAM" id="SSF52047">
    <property type="entry name" value="RNI-like"/>
    <property type="match status" value="1"/>
</dbReference>
<dbReference type="Gene3D" id="3.80.10.10">
    <property type="entry name" value="Ribonuclease Inhibitor"/>
    <property type="match status" value="1"/>
</dbReference>
<dbReference type="GO" id="GO:0030027">
    <property type="term" value="C:lamellipodium"/>
    <property type="evidence" value="ECO:0007669"/>
    <property type="project" value="TreeGrafter"/>
</dbReference>
<evidence type="ECO:0000256" key="1">
    <source>
        <dbReference type="SAM" id="MobiDB-lite"/>
    </source>
</evidence>
<dbReference type="GO" id="GO:0016477">
    <property type="term" value="P:cell migration"/>
    <property type="evidence" value="ECO:0007669"/>
    <property type="project" value="TreeGrafter"/>
</dbReference>
<sequence>MLPAIRRNSVYLFGEPFWKVYCAVPAKIHKQGKYEPRYLIISKFRLYVVSSKAAGKLTTEVVQNVIFVKALHYRGDQLGLSIQRQSGKTNAVTFTCTLAAASALACSLANSLNHYFPGWPVSSLVNIQPTSLLANKVAADHLIDYPCGNFRWTYEAVADSEGCPLIDEIAWDIEKIYAFHEWKTLNLNDFSHFTARELTPLILALRYSPWFTGIWADSIRLSNAVAMAITKAVGEWSGLRSIRLIQCGLKHDFITALMLALTQNPNLHLDDVDLSFNDFDDYDSSSDSISEHLDTSKAVQLSNIRSLRFRRCGLTFKTLRCIMNVFTASATRRSSLRVLDVSGNMLKSKRDEKVLYGILPYTPELTELNLSFSGVRLAEIWSCLKCCGQNIAVLKIAGCHFHTKKNRQLTCQASIKDYFANATMLRHLDISQAIRMSPETLRSILMGLVTNQSISDIALAMNSMVSTGQELLSTLETSLPKLQCVSHLYLRDNEFNYSVPEIISAISEMPNLEVLDIGGKNFNVKRGDSTTVPKALQALAKIINKATSKLVEVNISDANLGTPSSILLSALVSAPTLQRLNICGNCIEDAGARLLAKVLMTNCCLEKICLDRNQITLSGFKDIANSLRENSTLTEMEFPIIDISRHTKVDREHAEAIMKEIEAVLHRNAVKCNTEEANTTKLRRIAKWSLIRAENEFTEFIRETEMAMIKCYCFSEYVDDNPVSTDLTRRWCILKNLLTSIFALCENSANEPSFKETPEQLASKIRSAIDDFYSNARATFNGQQKNFQLLHDTMEEKASHLLKTLHSDHDELPAYHKARAYRVATDLITTLAEAVLASVHEDRQVWVSYPSPTAQKRVLLPSSKGLQMPHLRTDIEIPLIQDGEQQNQQGSYSTKSEAYSEANETTFYGDNTEALRKRTIRKDNENKGYERFEWKYPGERVAIARTKPAANYKPFEGTYKTSAADASLIIRSTSKVMNWDSLSIYSERAIDCPSEHGSSSARKQMKQNKPKEQNSLSSHHGNLRGTLTRKYSSESAIAVNLSPMASTDSNSRNRSTCQQTTTTPLLYSAVTATLRSRKFQHYHLHSSRLHKRLFHSTDELANLGAKQNNVDGSPPPATPFYDAKENGTNEFEM</sequence>
<dbReference type="PANTHER" id="PTHR24112:SF66">
    <property type="entry name" value="LEUCINE-RICH REPEAT, ISOFORM F"/>
    <property type="match status" value="1"/>
</dbReference>
<protein>
    <submittedName>
        <fullName evidence="3">Carm_PH domain-containing protein</fullName>
    </submittedName>
</protein>
<accession>A0A5S6Q9P6</accession>
<dbReference type="STRING" id="70415.A0A5S6Q9P6"/>
<name>A0A5S6Q9P6_TRIMR</name>
<dbReference type="PANTHER" id="PTHR24112">
    <property type="entry name" value="LEUCINE-RICH REPEAT, ISOFORM F-RELATED"/>
    <property type="match status" value="1"/>
</dbReference>
<keyword evidence="2" id="KW-1185">Reference proteome</keyword>
<dbReference type="SMART" id="SM00368">
    <property type="entry name" value="LRR_RI"/>
    <property type="match status" value="2"/>
</dbReference>
<evidence type="ECO:0000313" key="2">
    <source>
        <dbReference type="Proteomes" id="UP000046395"/>
    </source>
</evidence>
<feature type="region of interest" description="Disordered" evidence="1">
    <location>
        <begin position="1106"/>
        <end position="1133"/>
    </location>
</feature>
<dbReference type="Proteomes" id="UP000046395">
    <property type="component" value="Unassembled WGS sequence"/>
</dbReference>
<dbReference type="GO" id="GO:0005886">
    <property type="term" value="C:plasma membrane"/>
    <property type="evidence" value="ECO:0007669"/>
    <property type="project" value="TreeGrafter"/>
</dbReference>
<dbReference type="InterPro" id="IPR032675">
    <property type="entry name" value="LRR_dom_sf"/>
</dbReference>